<reference evidence="5 6" key="1">
    <citation type="journal article" date="2019" name="Sci. Rep.">
        <title>A high-quality genome of Eragrostis curvula grass provides insights into Poaceae evolution and supports new strategies to enhance forage quality.</title>
        <authorList>
            <person name="Carballo J."/>
            <person name="Santos B.A.C.M."/>
            <person name="Zappacosta D."/>
            <person name="Garbus I."/>
            <person name="Selva J.P."/>
            <person name="Gallo C.A."/>
            <person name="Diaz A."/>
            <person name="Albertini E."/>
            <person name="Caccamo M."/>
            <person name="Echenique V."/>
        </authorList>
    </citation>
    <scope>NUCLEOTIDE SEQUENCE [LARGE SCALE GENOMIC DNA]</scope>
    <source>
        <strain evidence="6">cv. Victoria</strain>
        <tissue evidence="5">Leaf</tissue>
    </source>
</reference>
<dbReference type="Gene3D" id="1.25.40.20">
    <property type="entry name" value="Ankyrin repeat-containing domain"/>
    <property type="match status" value="2"/>
</dbReference>
<evidence type="ECO:0000256" key="1">
    <source>
        <dbReference type="ARBA" id="ARBA00022737"/>
    </source>
</evidence>
<dbReference type="PANTHER" id="PTHR46224">
    <property type="entry name" value="ANKYRIN REPEAT FAMILY PROTEIN"/>
    <property type="match status" value="1"/>
</dbReference>
<dbReference type="PROSITE" id="PS50088">
    <property type="entry name" value="ANK_REPEAT"/>
    <property type="match status" value="2"/>
</dbReference>
<organism evidence="5 6">
    <name type="scientific">Eragrostis curvula</name>
    <name type="common">weeping love grass</name>
    <dbReference type="NCBI Taxonomy" id="38414"/>
    <lineage>
        <taxon>Eukaryota</taxon>
        <taxon>Viridiplantae</taxon>
        <taxon>Streptophyta</taxon>
        <taxon>Embryophyta</taxon>
        <taxon>Tracheophyta</taxon>
        <taxon>Spermatophyta</taxon>
        <taxon>Magnoliopsida</taxon>
        <taxon>Liliopsida</taxon>
        <taxon>Poales</taxon>
        <taxon>Poaceae</taxon>
        <taxon>PACMAD clade</taxon>
        <taxon>Chloridoideae</taxon>
        <taxon>Eragrostideae</taxon>
        <taxon>Eragrostidinae</taxon>
        <taxon>Eragrostis</taxon>
    </lineage>
</organism>
<evidence type="ECO:0000256" key="4">
    <source>
        <dbReference type="PROSITE-ProRule" id="PRU00339"/>
    </source>
</evidence>
<dbReference type="InterPro" id="IPR036770">
    <property type="entry name" value="Ankyrin_rpt-contain_sf"/>
</dbReference>
<comment type="caution">
    <text evidence="5">The sequence shown here is derived from an EMBL/GenBank/DDBJ whole genome shotgun (WGS) entry which is preliminary data.</text>
</comment>
<dbReference type="Pfam" id="PF07719">
    <property type="entry name" value="TPR_2"/>
    <property type="match status" value="1"/>
</dbReference>
<dbReference type="SUPFAM" id="SSF48403">
    <property type="entry name" value="Ankyrin repeat"/>
    <property type="match status" value="1"/>
</dbReference>
<dbReference type="InterPro" id="IPR013105">
    <property type="entry name" value="TPR_2"/>
</dbReference>
<keyword evidence="2 4" id="KW-0802">TPR repeat</keyword>
<keyword evidence="3" id="KW-0040">ANK repeat</keyword>
<dbReference type="OrthoDB" id="627565at2759"/>
<keyword evidence="1" id="KW-0677">Repeat</keyword>
<dbReference type="Pfam" id="PF12796">
    <property type="entry name" value="Ank_2"/>
    <property type="match status" value="1"/>
</dbReference>
<name>A0A5J9TCC6_9POAL</name>
<dbReference type="Pfam" id="PF00023">
    <property type="entry name" value="Ank"/>
    <property type="match status" value="1"/>
</dbReference>
<dbReference type="SUPFAM" id="SSF48452">
    <property type="entry name" value="TPR-like"/>
    <property type="match status" value="1"/>
</dbReference>
<dbReference type="AlphaFoldDB" id="A0A5J9TCC6"/>
<sequence length="360" mass="38764">MASGSRRGPGGGNNRRRQKAACSDIIATGLRMFGGVSSESMEQMTRVIESSDCDRKRTIEKFKSLVVESDSEEERENIGPLHDAASKGQMDTCKHLVEHLGFDVDSVAANGSGLTPLACAVSNGKVIAVRYFIAKGADLNKQDCIGFAPLHYAAKKAAVICATPEKVSEFACLMCVKLLVKADADINSVNPDTPLVIATSKGLTEVVTYLLEVGADANIPIKHDKASLEDRKAQLKSLGGKAVAGMDYAGASKFYTEAIELDPADGTLYSNRSLCQLKIGEARDALRDANECTRLRPEWPKGYYRKGAALMSLKEYKEACDAFMDGLKLDPSNMDLQDAYWEASEAMSKHSAGQSASSLD</sequence>
<feature type="repeat" description="ANK" evidence="3">
    <location>
        <begin position="190"/>
        <end position="222"/>
    </location>
</feature>
<dbReference type="PANTHER" id="PTHR46224:SF19">
    <property type="entry name" value="OS03G0680200 PROTEIN"/>
    <property type="match status" value="1"/>
</dbReference>
<dbReference type="PROSITE" id="PS50005">
    <property type="entry name" value="TPR"/>
    <property type="match status" value="1"/>
</dbReference>
<dbReference type="InterPro" id="IPR011990">
    <property type="entry name" value="TPR-like_helical_dom_sf"/>
</dbReference>
<gene>
    <name evidence="5" type="ORF">EJB05_42409</name>
</gene>
<dbReference type="PROSITE" id="PS50297">
    <property type="entry name" value="ANK_REP_REGION"/>
    <property type="match status" value="2"/>
</dbReference>
<dbReference type="Proteomes" id="UP000324897">
    <property type="component" value="Chromosome 3"/>
</dbReference>
<evidence type="ECO:0000313" key="5">
    <source>
        <dbReference type="EMBL" id="TVU08979.1"/>
    </source>
</evidence>
<protein>
    <submittedName>
        <fullName evidence="5">Uncharacterized protein</fullName>
    </submittedName>
</protein>
<feature type="repeat" description="ANK" evidence="3">
    <location>
        <begin position="112"/>
        <end position="144"/>
    </location>
</feature>
<dbReference type="InterPro" id="IPR019734">
    <property type="entry name" value="TPR_rpt"/>
</dbReference>
<feature type="repeat" description="TPR" evidence="4">
    <location>
        <begin position="300"/>
        <end position="333"/>
    </location>
</feature>
<dbReference type="InterPro" id="IPR002110">
    <property type="entry name" value="Ankyrin_rpt"/>
</dbReference>
<evidence type="ECO:0000256" key="2">
    <source>
        <dbReference type="ARBA" id="ARBA00022803"/>
    </source>
</evidence>
<dbReference type="SMART" id="SM00248">
    <property type="entry name" value="ANK"/>
    <property type="match status" value="4"/>
</dbReference>
<dbReference type="InterPro" id="IPR051616">
    <property type="entry name" value="Cul2-RING_E3_ligase_SR"/>
</dbReference>
<keyword evidence="6" id="KW-1185">Reference proteome</keyword>
<accession>A0A5J9TCC6</accession>
<evidence type="ECO:0000313" key="6">
    <source>
        <dbReference type="Proteomes" id="UP000324897"/>
    </source>
</evidence>
<dbReference type="SMART" id="SM00028">
    <property type="entry name" value="TPR"/>
    <property type="match status" value="3"/>
</dbReference>
<dbReference type="Gramene" id="TVU08979">
    <property type="protein sequence ID" value="TVU08979"/>
    <property type="gene ID" value="EJB05_42409"/>
</dbReference>
<evidence type="ECO:0000256" key="3">
    <source>
        <dbReference type="PROSITE-ProRule" id="PRU00023"/>
    </source>
</evidence>
<proteinExistence type="predicted"/>
<dbReference type="EMBL" id="RWGY01000039">
    <property type="protein sequence ID" value="TVU08979.1"/>
    <property type="molecule type" value="Genomic_DNA"/>
</dbReference>
<dbReference type="Gene3D" id="1.25.40.10">
    <property type="entry name" value="Tetratricopeptide repeat domain"/>
    <property type="match status" value="1"/>
</dbReference>